<evidence type="ECO:0000313" key="15">
    <source>
        <dbReference type="Proteomes" id="UP000062398"/>
    </source>
</evidence>
<feature type="domain" description="Major facilitator superfamily (MFS) profile" evidence="5">
    <location>
        <begin position="11"/>
        <end position="428"/>
    </location>
</feature>
<dbReference type="InterPro" id="IPR036259">
    <property type="entry name" value="MFS_trans_sf"/>
</dbReference>
<evidence type="ECO:0000256" key="1">
    <source>
        <dbReference type="ARBA" id="ARBA00004651"/>
    </source>
</evidence>
<dbReference type="Proteomes" id="UP000062398">
    <property type="component" value="Chromosome"/>
</dbReference>
<sequence>MGDDKGIIGKVILASSLGTVIDYYDLFIVSTAASLVWPSIFFTGLSAALKASLTLITFGITYITRPVGAFIFGHFGDKIGRRDMLVWTLGLTALGVGGIAVLPESKVIGTSLAVSMLVLFRMIQGIGLGGEWAGASSFSIEFLSHSRHRAFLTGWIQNGVNIGVLLASLAFTTVASIFNKTELLNFAWRIPFAIGLAILVLAIVIRLKIMESPLFQELKQRNQVEKQPILTALKEKWKLILLLLPTAFFIVGAPGLFVSGPYILDFVVAKTHAIPAASLSLAVSYAAGGGIFATILGSLLGDKIGRKTTMIISSVLVAIFLYPFYLMVGTLSYPLIVAGLVLINALYKLGDGVTPALFSELFPTKYRYSGSGIAYQLGSLVLGLVSVLVIPLLIGGKGIVVSLPYIIDFGIATAILTAITIYFAKETVKTEVA</sequence>
<dbReference type="GO" id="GO:0005886">
    <property type="term" value="C:plasma membrane"/>
    <property type="evidence" value="ECO:0007669"/>
    <property type="project" value="UniProtKB-SubCell"/>
</dbReference>
<dbReference type="EMBL" id="CP012175">
    <property type="protein sequence ID" value="AKV80838.1"/>
    <property type="molecule type" value="Genomic_DNA"/>
</dbReference>
<evidence type="ECO:0000256" key="2">
    <source>
        <dbReference type="ARBA" id="ARBA00022448"/>
    </source>
</evidence>
<evidence type="ECO:0000313" key="9">
    <source>
        <dbReference type="EMBL" id="AKV78593.1"/>
    </source>
</evidence>
<dbReference type="GO" id="GO:0022857">
    <property type="term" value="F:transmembrane transporter activity"/>
    <property type="evidence" value="ECO:0007669"/>
    <property type="project" value="InterPro"/>
</dbReference>
<dbReference type="Proteomes" id="UP000062475">
    <property type="component" value="Chromosome"/>
</dbReference>
<feature type="transmembrane region" description="Helical" evidence="4">
    <location>
        <begin position="406"/>
        <end position="424"/>
    </location>
</feature>
<keyword evidence="2" id="KW-0813">Transport</keyword>
<reference evidence="11 13" key="3">
    <citation type="submission" date="2015-07" db="EMBL/GenBank/DDBJ databases">
        <title>Physiological, transcriptional responses and genome re-sequencing of acid resistant extremely thermoacidophilic Metallosphaera sedula SARC-M1.</title>
        <authorList>
            <person name="Ai C."/>
            <person name="McCarthy S."/>
            <person name="Eckrich V."/>
            <person name="Rudrappa D."/>
            <person name="Qiu G."/>
            <person name="Blum P."/>
        </authorList>
    </citation>
    <scope>NUCLEOTIDE SEQUENCE [LARGE SCALE GENOMIC DNA]</scope>
    <source>
        <strain evidence="11 13">SARC-M1</strain>
    </source>
</reference>
<dbReference type="InterPro" id="IPR020846">
    <property type="entry name" value="MFS_dom"/>
</dbReference>
<name>A0A088E4G8_9CREN</name>
<evidence type="ECO:0000313" key="10">
    <source>
        <dbReference type="EMBL" id="AKV80838.1"/>
    </source>
</evidence>
<feature type="transmembrane region" description="Helical" evidence="4">
    <location>
        <begin position="7"/>
        <end position="24"/>
    </location>
</feature>
<feature type="transmembrane region" description="Helical" evidence="4">
    <location>
        <begin position="371"/>
        <end position="394"/>
    </location>
</feature>
<feature type="transmembrane region" description="Helical" evidence="4">
    <location>
        <begin position="84"/>
        <end position="102"/>
    </location>
</feature>
<feature type="transmembrane region" description="Helical" evidence="4">
    <location>
        <begin position="190"/>
        <end position="209"/>
    </location>
</feature>
<dbReference type="Proteomes" id="UP000068832">
    <property type="component" value="Chromosome"/>
</dbReference>
<dbReference type="Proteomes" id="UP000029084">
    <property type="component" value="Chromosome"/>
</dbReference>
<dbReference type="EMBL" id="CP008822">
    <property type="protein sequence ID" value="AIM27206.1"/>
    <property type="molecule type" value="Genomic_DNA"/>
</dbReference>
<keyword evidence="4" id="KW-0812">Transmembrane</keyword>
<feature type="transmembrane region" description="Helical" evidence="4">
    <location>
        <begin position="150"/>
        <end position="178"/>
    </location>
</feature>
<evidence type="ECO:0000313" key="17">
    <source>
        <dbReference type="Proteomes" id="UP000068832"/>
    </source>
</evidence>
<dbReference type="SUPFAM" id="SSF103473">
    <property type="entry name" value="MFS general substrate transporter"/>
    <property type="match status" value="1"/>
</dbReference>
<dbReference type="OrthoDB" id="117970at2157"/>
<dbReference type="PROSITE" id="PS50850">
    <property type="entry name" value="MFS"/>
    <property type="match status" value="1"/>
</dbReference>
<accession>A0A088E4G8</accession>
<dbReference type="Proteomes" id="UP000061362">
    <property type="component" value="Chromosome"/>
</dbReference>
<dbReference type="EMBL" id="CP012174">
    <property type="protein sequence ID" value="AKV78593.1"/>
    <property type="molecule type" value="Genomic_DNA"/>
</dbReference>
<evidence type="ECO:0000259" key="5">
    <source>
        <dbReference type="PROSITE" id="PS50850"/>
    </source>
</evidence>
<feature type="transmembrane region" description="Helical" evidence="4">
    <location>
        <begin position="36"/>
        <end position="63"/>
    </location>
</feature>
<evidence type="ECO:0000256" key="3">
    <source>
        <dbReference type="ARBA" id="ARBA00022475"/>
    </source>
</evidence>
<dbReference type="AlphaFoldDB" id="A0A088E4G8"/>
<reference evidence="14 15" key="2">
    <citation type="journal article" date="2015" name="Genome Announc.">
        <title>Complete Genome Sequences of Evolved Arsenate-Resistant Metallosphaera sedula Strains.</title>
        <authorList>
            <person name="Ai C."/>
            <person name="McCarthy S."/>
            <person name="Schackwitz W."/>
            <person name="Martin J."/>
            <person name="Lipzen A."/>
            <person name="Blum P."/>
        </authorList>
    </citation>
    <scope>NUCLEOTIDE SEQUENCE [LARGE SCALE GENOMIC DNA]</scope>
    <source>
        <strain evidence="9 15">ARS120-1</strain>
        <strain evidence="10 14">ARS120-2</strain>
        <strain evidence="7 17">ARS50-1</strain>
        <strain evidence="8 16">ARS50-2</strain>
    </source>
</reference>
<comment type="subcellular location">
    <subcellularLocation>
        <location evidence="1">Cell membrane</location>
        <topology evidence="1">Multi-pass membrane protein</topology>
    </subcellularLocation>
</comment>
<feature type="transmembrane region" description="Helical" evidence="4">
    <location>
        <begin position="276"/>
        <end position="296"/>
    </location>
</feature>
<evidence type="ECO:0000256" key="4">
    <source>
        <dbReference type="SAM" id="Phobius"/>
    </source>
</evidence>
<dbReference type="EMBL" id="CP012176">
    <property type="protein sequence ID" value="AKV84288.1"/>
    <property type="molecule type" value="Genomic_DNA"/>
</dbReference>
<feature type="transmembrane region" description="Helical" evidence="4">
    <location>
        <begin position="331"/>
        <end position="350"/>
    </location>
</feature>
<evidence type="ECO:0000313" key="7">
    <source>
        <dbReference type="EMBL" id="AKV74102.1"/>
    </source>
</evidence>
<organism evidence="6 12">
    <name type="scientific">Metallosphaera sedula</name>
    <dbReference type="NCBI Taxonomy" id="43687"/>
    <lineage>
        <taxon>Archaea</taxon>
        <taxon>Thermoproteota</taxon>
        <taxon>Thermoprotei</taxon>
        <taxon>Sulfolobales</taxon>
        <taxon>Sulfolobaceae</taxon>
        <taxon>Metallosphaera</taxon>
    </lineage>
</organism>
<evidence type="ECO:0000313" key="11">
    <source>
        <dbReference type="EMBL" id="AKV84288.1"/>
    </source>
</evidence>
<feature type="transmembrane region" description="Helical" evidence="4">
    <location>
        <begin position="108"/>
        <end position="129"/>
    </location>
</feature>
<dbReference type="PATRIC" id="fig|43687.5.peg.1098"/>
<dbReference type="EMBL" id="CP012172">
    <property type="protein sequence ID" value="AKV74102.1"/>
    <property type="molecule type" value="Genomic_DNA"/>
</dbReference>
<evidence type="ECO:0000313" key="8">
    <source>
        <dbReference type="EMBL" id="AKV76342.1"/>
    </source>
</evidence>
<keyword evidence="4" id="KW-1133">Transmembrane helix</keyword>
<proteinExistence type="predicted"/>
<dbReference type="PANTHER" id="PTHR43045">
    <property type="entry name" value="SHIKIMATE TRANSPORTER"/>
    <property type="match status" value="1"/>
</dbReference>
<evidence type="ECO:0000313" key="12">
    <source>
        <dbReference type="Proteomes" id="UP000029084"/>
    </source>
</evidence>
<dbReference type="InterPro" id="IPR011701">
    <property type="entry name" value="MFS"/>
</dbReference>
<keyword evidence="3" id="KW-1003">Cell membrane</keyword>
<dbReference type="EMBL" id="CP012173">
    <property type="protein sequence ID" value="AKV76342.1"/>
    <property type="molecule type" value="Genomic_DNA"/>
</dbReference>
<feature type="transmembrane region" description="Helical" evidence="4">
    <location>
        <begin position="239"/>
        <end position="264"/>
    </location>
</feature>
<protein>
    <submittedName>
        <fullName evidence="7">MFS transporter</fullName>
    </submittedName>
    <submittedName>
        <fullName evidence="6">Major facilitator superfamily MFS_1</fullName>
    </submittedName>
</protein>
<dbReference type="Proteomes" id="UP000056255">
    <property type="component" value="Chromosome"/>
</dbReference>
<dbReference type="Pfam" id="PF07690">
    <property type="entry name" value="MFS_1"/>
    <property type="match status" value="1"/>
</dbReference>
<evidence type="ECO:0000313" key="6">
    <source>
        <dbReference type="EMBL" id="AIM27206.1"/>
    </source>
</evidence>
<evidence type="ECO:0000313" key="14">
    <source>
        <dbReference type="Proteomes" id="UP000061362"/>
    </source>
</evidence>
<dbReference type="GeneID" id="91755525"/>
<dbReference type="RefSeq" id="WP_012021007.1">
    <property type="nucleotide sequence ID" value="NZ_AP019770.1"/>
</dbReference>
<dbReference type="Gene3D" id="1.20.1250.20">
    <property type="entry name" value="MFS general substrate transporter like domains"/>
    <property type="match status" value="1"/>
</dbReference>
<keyword evidence="4" id="KW-0472">Membrane</keyword>
<evidence type="ECO:0000313" key="13">
    <source>
        <dbReference type="Proteomes" id="UP000056255"/>
    </source>
</evidence>
<gene>
    <name evidence="6" type="ORF">HA72_1055</name>
    <name evidence="7" type="ORF">MsedA_1068</name>
    <name evidence="8" type="ORF">MsedB_1070</name>
    <name evidence="9" type="ORF">MsedC_1068</name>
    <name evidence="10" type="ORF">MsedD_1069</name>
    <name evidence="11" type="ORF">MsedE_1071</name>
</gene>
<dbReference type="PANTHER" id="PTHR43045:SF1">
    <property type="entry name" value="SHIKIMATE TRANSPORTER"/>
    <property type="match status" value="1"/>
</dbReference>
<reference evidence="6 12" key="1">
    <citation type="journal article" date="2014" name="J. Bacteriol.">
        <title>Role of an Archaeal PitA Transporter in the Copper and Arsenic Resistance of Metallosphaera sedula, an Extreme Thermoacidophile.</title>
        <authorList>
            <person name="McCarthy S."/>
            <person name="Ai C."/>
            <person name="Wheaton G."/>
            <person name="Tevatia R."/>
            <person name="Eckrich V."/>
            <person name="Kelly R."/>
            <person name="Blum P."/>
        </authorList>
    </citation>
    <scope>NUCLEOTIDE SEQUENCE [LARGE SCALE GENOMIC DNA]</scope>
    <source>
        <strain evidence="6 12">CuR1</strain>
    </source>
</reference>
<dbReference type="OMA" id="VIAKNFF"/>
<evidence type="ECO:0000313" key="16">
    <source>
        <dbReference type="Proteomes" id="UP000062475"/>
    </source>
</evidence>